<evidence type="ECO:0000313" key="1">
    <source>
        <dbReference type="EMBL" id="CDH47563.1"/>
    </source>
</evidence>
<dbReference type="AlphaFoldDB" id="A0A7U7GG05"/>
<keyword evidence="2" id="KW-1185">Reference proteome</keyword>
<evidence type="ECO:0000313" key="2">
    <source>
        <dbReference type="Proteomes" id="UP000019184"/>
    </source>
</evidence>
<dbReference type="Proteomes" id="UP000019184">
    <property type="component" value="Unassembled WGS sequence"/>
</dbReference>
<comment type="caution">
    <text evidence="1">The sequence shown here is derived from an EMBL/GenBank/DDBJ whole genome shotgun (WGS) entry which is preliminary data.</text>
</comment>
<gene>
    <name evidence="1" type="ORF">BN874_840026</name>
</gene>
<reference evidence="1 2" key="1">
    <citation type="journal article" date="2014" name="ISME J.">
        <title>Candidatus Competibacter-lineage genomes retrieved from metagenomes reveal functional metabolic diversity.</title>
        <authorList>
            <person name="McIlroy S.J."/>
            <person name="Albertsen M."/>
            <person name="Andresen E.K."/>
            <person name="Saunders A.M."/>
            <person name="Kristiansen R."/>
            <person name="Stokholm-Bjerregaard M."/>
            <person name="Nielsen K.L."/>
            <person name="Nielsen P.H."/>
        </authorList>
    </citation>
    <scope>NUCLEOTIDE SEQUENCE [LARGE SCALE GENOMIC DNA]</scope>
    <source>
        <strain evidence="1 2">Run_B_J11</strain>
    </source>
</reference>
<name>A0A7U7GG05_9GAMM</name>
<sequence>MAECRVKSFTATWSNWEISWPWTRWGSSTIRLPVKFRLELEEGSSKADCMVGQMKRGRSEIAGNAGNDVWNDFVPDGETGAWHWWDGEKLSPVGFGEWDRAGRVATFEDKPGFYKVDAGQSLYMGAARGRTGYFDFKTFIQDRTTLKIIQEINWSMRIDVPTPGTGGNFWWSFSDQK</sequence>
<proteinExistence type="predicted"/>
<accession>A0A7U7GG05</accession>
<organism evidence="1 2">
    <name type="scientific">Candidatus Contendobacter odensis Run_B_J11</name>
    <dbReference type="NCBI Taxonomy" id="1400861"/>
    <lineage>
        <taxon>Bacteria</taxon>
        <taxon>Pseudomonadati</taxon>
        <taxon>Pseudomonadota</taxon>
        <taxon>Gammaproteobacteria</taxon>
        <taxon>Candidatus Competibacteraceae</taxon>
        <taxon>Candidatus Contendibacter</taxon>
    </lineage>
</organism>
<protein>
    <submittedName>
        <fullName evidence="1">Uncharacterized protein</fullName>
    </submittedName>
</protein>
<dbReference type="EMBL" id="CBTK010000303">
    <property type="protein sequence ID" value="CDH47563.1"/>
    <property type="molecule type" value="Genomic_DNA"/>
</dbReference>